<sequence>MRELQHVELNRGFASGGYTGNAGTDEPVGIVHGREYVFSASAVESIGLDTLERLHKAGKDGKPSGFAEGGFIGEDIGPSPIVESARPNTSTTNNNQSIQLNQDDVIAELRLLREEIKQVREYNRRMSNKFDAVTQGGTALRTKTA</sequence>
<protein>
    <submittedName>
        <fullName evidence="2">Uncharacterized protein</fullName>
    </submittedName>
</protein>
<proteinExistence type="predicted"/>
<evidence type="ECO:0000313" key="4">
    <source>
        <dbReference type="Proteomes" id="UP000034156"/>
    </source>
</evidence>
<dbReference type="EMBL" id="VNHT01000105">
    <property type="protein sequence ID" value="TYP72328.1"/>
    <property type="molecule type" value="Genomic_DNA"/>
</dbReference>
<gene>
    <name evidence="2" type="ORF">AAW31_05180</name>
    <name evidence="3" type="ORF">BCL69_11052</name>
</gene>
<accession>A0A0F7KCN8</accession>
<dbReference type="Proteomes" id="UP000034156">
    <property type="component" value="Chromosome"/>
</dbReference>
<dbReference type="RefSeq" id="WP_046849422.1">
    <property type="nucleotide sequence ID" value="NZ_CP011451.1"/>
</dbReference>
<reference evidence="2 4" key="2">
    <citation type="journal article" date="2016" name="Genome Announc.">
        <title>Genome Sequence of Nitrosomonas communis Strain Nm2, a Mesophilic Ammonia-Oxidizing Bacterium Isolated from Mediterranean Soil.</title>
        <authorList>
            <person name="Kozlowski J.A."/>
            <person name="Kits K.D."/>
            <person name="Stein L.Y."/>
        </authorList>
    </citation>
    <scope>NUCLEOTIDE SEQUENCE [LARGE SCALE GENOMIC DNA]</scope>
    <source>
        <strain evidence="2 4">Nm2</strain>
    </source>
</reference>
<organism evidence="2 4">
    <name type="scientific">Nitrosomonas communis</name>
    <dbReference type="NCBI Taxonomy" id="44574"/>
    <lineage>
        <taxon>Bacteria</taxon>
        <taxon>Pseudomonadati</taxon>
        <taxon>Pseudomonadota</taxon>
        <taxon>Betaproteobacteria</taxon>
        <taxon>Nitrosomonadales</taxon>
        <taxon>Nitrosomonadaceae</taxon>
        <taxon>Nitrosomonas</taxon>
    </lineage>
</organism>
<dbReference type="Proteomes" id="UP000324176">
    <property type="component" value="Unassembled WGS sequence"/>
</dbReference>
<evidence type="ECO:0000313" key="5">
    <source>
        <dbReference type="Proteomes" id="UP000324176"/>
    </source>
</evidence>
<feature type="region of interest" description="Disordered" evidence="1">
    <location>
        <begin position="58"/>
        <end position="99"/>
    </location>
</feature>
<feature type="compositionally biased region" description="Low complexity" evidence="1">
    <location>
        <begin position="88"/>
        <end position="99"/>
    </location>
</feature>
<dbReference type="AlphaFoldDB" id="A0A0F7KCN8"/>
<evidence type="ECO:0000313" key="3">
    <source>
        <dbReference type="EMBL" id="TYP72328.1"/>
    </source>
</evidence>
<name>A0A0F7KCN8_9PROT</name>
<reference evidence="4" key="1">
    <citation type="submission" date="2015-05" db="EMBL/GenBank/DDBJ databases">
        <title>Draft genome of Nitrosomonas communis strain Nm2.</title>
        <authorList>
            <person name="Kozlowski J.A."/>
            <person name="Kits K.D."/>
            <person name="Stein L.Y."/>
        </authorList>
    </citation>
    <scope>NUCLEOTIDE SEQUENCE [LARGE SCALE GENOMIC DNA]</scope>
    <source>
        <strain evidence="4">Nm2</strain>
    </source>
</reference>
<evidence type="ECO:0000256" key="1">
    <source>
        <dbReference type="SAM" id="MobiDB-lite"/>
    </source>
</evidence>
<reference evidence="3 5" key="3">
    <citation type="submission" date="2019-07" db="EMBL/GenBank/DDBJ databases">
        <title>Active sludge and wastewater microbial communities from Klosterneuburg, Austria.</title>
        <authorList>
            <person name="Wagner M."/>
        </authorList>
    </citation>
    <scope>NUCLEOTIDE SEQUENCE [LARGE SCALE GENOMIC DNA]</scope>
    <source>
        <strain evidence="3 5">Nm2</strain>
    </source>
</reference>
<keyword evidence="4" id="KW-1185">Reference proteome</keyword>
<dbReference type="KEGG" id="nco:AAW31_05180"/>
<dbReference type="EMBL" id="CP011451">
    <property type="protein sequence ID" value="AKH37336.1"/>
    <property type="molecule type" value="Genomic_DNA"/>
</dbReference>
<dbReference type="PATRIC" id="fig|44574.3.peg.1248"/>
<dbReference type="OrthoDB" id="363355at2"/>
<evidence type="ECO:0000313" key="2">
    <source>
        <dbReference type="EMBL" id="AKH37336.1"/>
    </source>
</evidence>